<sequence length="129" mass="14135">MEIVGKTQSYTFVVTDADTASFGGKQVHPVCSTFVLAREAEWAGRLLLLEIKADDEEGIGSALSVQHHSPALVGQTVNVLAKIVSWDGKILVCDYTMHVGQRLVAKGQTEQRLLPKSRILQLFDSVRTI</sequence>
<dbReference type="InterPro" id="IPR054485">
    <property type="entry name" value="FlK-like_dom"/>
</dbReference>
<evidence type="ECO:0000313" key="3">
    <source>
        <dbReference type="Proteomes" id="UP000199514"/>
    </source>
</evidence>
<dbReference type="AlphaFoldDB" id="A0A1I1HV07"/>
<dbReference type="InterPro" id="IPR029069">
    <property type="entry name" value="HotDog_dom_sf"/>
</dbReference>
<dbReference type="Gene3D" id="3.10.129.10">
    <property type="entry name" value="Hotdog Thioesterase"/>
    <property type="match status" value="1"/>
</dbReference>
<dbReference type="PANTHER" id="PTHR36934:SF1">
    <property type="entry name" value="THIOESTERASE DOMAIN-CONTAINING PROTEIN"/>
    <property type="match status" value="1"/>
</dbReference>
<reference evidence="2 3" key="1">
    <citation type="submission" date="2016-10" db="EMBL/GenBank/DDBJ databases">
        <authorList>
            <person name="de Groot N.N."/>
        </authorList>
    </citation>
    <scope>NUCLEOTIDE SEQUENCE [LARGE SCALE GENOMIC DNA]</scope>
    <source>
        <strain evidence="2 3">DSM 6793</strain>
    </source>
</reference>
<keyword evidence="3" id="KW-1185">Reference proteome</keyword>
<name>A0A1I1HV07_9BACT</name>
<dbReference type="InterPro" id="IPR025540">
    <property type="entry name" value="FlK"/>
</dbReference>
<dbReference type="EMBL" id="FOLE01000004">
    <property type="protein sequence ID" value="SFC27721.1"/>
    <property type="molecule type" value="Genomic_DNA"/>
</dbReference>
<protein>
    <submittedName>
        <fullName evidence="2">Predicted thioesterase</fullName>
    </submittedName>
</protein>
<accession>A0A1I1HV07</accession>
<gene>
    <name evidence="2" type="ORF">SAMN05421780_104102</name>
</gene>
<dbReference type="STRING" id="927664.SAMN05421780_104102"/>
<evidence type="ECO:0000313" key="2">
    <source>
        <dbReference type="EMBL" id="SFC27721.1"/>
    </source>
</evidence>
<feature type="domain" description="Fluoroacetyl-CoA-specific thioesterase-like" evidence="1">
    <location>
        <begin position="14"/>
        <end position="116"/>
    </location>
</feature>
<evidence type="ECO:0000259" key="1">
    <source>
        <dbReference type="Pfam" id="PF22636"/>
    </source>
</evidence>
<dbReference type="OrthoDB" id="6902891at2"/>
<dbReference type="Proteomes" id="UP000199514">
    <property type="component" value="Unassembled WGS sequence"/>
</dbReference>
<dbReference type="SUPFAM" id="SSF54637">
    <property type="entry name" value="Thioesterase/thiol ester dehydrase-isomerase"/>
    <property type="match status" value="1"/>
</dbReference>
<dbReference type="PANTHER" id="PTHR36934">
    <property type="entry name" value="BLR0278 PROTEIN"/>
    <property type="match status" value="1"/>
</dbReference>
<organism evidence="2 3">
    <name type="scientific">Flexibacter flexilis DSM 6793</name>
    <dbReference type="NCBI Taxonomy" id="927664"/>
    <lineage>
        <taxon>Bacteria</taxon>
        <taxon>Pseudomonadati</taxon>
        <taxon>Bacteroidota</taxon>
        <taxon>Cytophagia</taxon>
        <taxon>Cytophagales</taxon>
        <taxon>Flexibacteraceae</taxon>
        <taxon>Flexibacter</taxon>
    </lineage>
</organism>
<dbReference type="CDD" id="cd03440">
    <property type="entry name" value="hot_dog"/>
    <property type="match status" value="1"/>
</dbReference>
<dbReference type="Pfam" id="PF22636">
    <property type="entry name" value="FlK"/>
    <property type="match status" value="1"/>
</dbReference>
<proteinExistence type="predicted"/>
<dbReference type="RefSeq" id="WP_091510624.1">
    <property type="nucleotide sequence ID" value="NZ_FOLE01000004.1"/>
</dbReference>